<keyword evidence="1" id="KW-0472">Membrane</keyword>
<feature type="transmembrane region" description="Helical" evidence="1">
    <location>
        <begin position="52"/>
        <end position="74"/>
    </location>
</feature>
<reference evidence="2 3" key="1">
    <citation type="submission" date="2017-09" db="EMBL/GenBank/DDBJ databases">
        <title>High-quality draft genome sequence of Butyrivibrio fibrisolvens INBov1, isolated from cow rumen.</title>
        <authorList>
            <person name="Rodriguez Hernaez J."/>
            <person name="Rivarola M."/>
            <person name="Paniego N."/>
            <person name="Cravero S."/>
            <person name="Ceron Cucchi M."/>
            <person name="Martinez M.C."/>
        </authorList>
    </citation>
    <scope>NUCLEOTIDE SEQUENCE [LARGE SCALE GENOMIC DNA]</scope>
    <source>
        <strain evidence="2 3">INBov1</strain>
    </source>
</reference>
<name>A0A317G444_BUTFI</name>
<evidence type="ECO:0000313" key="3">
    <source>
        <dbReference type="Proteomes" id="UP000245488"/>
    </source>
</evidence>
<sequence>MDYLSVFNKYLILNYFAFIFLSGWVLFNWMSDMGFDMSDKIKNSSNYTQIKLSIRLFMLVFMLFYFIVVMIPVIKDTSYVKNKQYLIDTGNVYEGVSDHGAFGLFRHIIVTVNGQEYKYQVLFADENILEGDEVQINYLPNTTWAVVKKIEKEIYFK</sequence>
<keyword evidence="1" id="KW-1133">Transmembrane helix</keyword>
<dbReference type="EMBL" id="NXNG01000001">
    <property type="protein sequence ID" value="PWT27210.1"/>
    <property type="molecule type" value="Genomic_DNA"/>
</dbReference>
<accession>A0A317G444</accession>
<proteinExistence type="predicted"/>
<evidence type="ECO:0000256" key="1">
    <source>
        <dbReference type="SAM" id="Phobius"/>
    </source>
</evidence>
<dbReference type="AlphaFoldDB" id="A0A317G444"/>
<keyword evidence="3" id="KW-1185">Reference proteome</keyword>
<dbReference type="Proteomes" id="UP000245488">
    <property type="component" value="Chromosome"/>
</dbReference>
<organism evidence="2 3">
    <name type="scientific">Butyrivibrio fibrisolvens</name>
    <dbReference type="NCBI Taxonomy" id="831"/>
    <lineage>
        <taxon>Bacteria</taxon>
        <taxon>Bacillati</taxon>
        <taxon>Bacillota</taxon>
        <taxon>Clostridia</taxon>
        <taxon>Lachnospirales</taxon>
        <taxon>Lachnospiraceae</taxon>
        <taxon>Butyrivibrio</taxon>
    </lineage>
</organism>
<gene>
    <name evidence="2" type="ORF">CPT75_08885</name>
</gene>
<keyword evidence="1" id="KW-0812">Transmembrane</keyword>
<dbReference type="RefSeq" id="WP_110072790.1">
    <property type="nucleotide sequence ID" value="NZ_CM009896.1"/>
</dbReference>
<protein>
    <submittedName>
        <fullName evidence="2">Uncharacterized protein</fullName>
    </submittedName>
</protein>
<evidence type="ECO:0000313" key="2">
    <source>
        <dbReference type="EMBL" id="PWT27210.1"/>
    </source>
</evidence>
<feature type="transmembrane region" description="Helical" evidence="1">
    <location>
        <begin position="12"/>
        <end position="31"/>
    </location>
</feature>
<comment type="caution">
    <text evidence="2">The sequence shown here is derived from an EMBL/GenBank/DDBJ whole genome shotgun (WGS) entry which is preliminary data.</text>
</comment>